<dbReference type="Gene3D" id="3.40.50.300">
    <property type="entry name" value="P-loop containing nucleotide triphosphate hydrolases"/>
    <property type="match status" value="1"/>
</dbReference>
<proteinExistence type="predicted"/>
<feature type="non-terminal residue" evidence="3">
    <location>
        <position position="772"/>
    </location>
</feature>
<evidence type="ECO:0000259" key="2">
    <source>
        <dbReference type="Pfam" id="PF13271"/>
    </source>
</evidence>
<dbReference type="PANTHER" id="PTHR19871:SF14">
    <property type="entry name" value="DUF4062 DOMAIN-CONTAINING PROTEIN"/>
    <property type="match status" value="1"/>
</dbReference>
<dbReference type="InterPro" id="IPR052752">
    <property type="entry name" value="NACHT-WD_repeat"/>
</dbReference>
<dbReference type="Gene3D" id="1.25.40.370">
    <property type="match status" value="1"/>
</dbReference>
<sequence>MQKKRVFRVFVSSTFADLKEERNALQRLAFPRLRELCEEHGCHFQAIDLRWGIREQAALNQQTMKICLNEIIHCQTVTPRPNFIVLLGDRYGWCPLPSEIPQDEFDAIVERTPKDDQREMLLSWYRRDDNAVPPVYCLQSRTGEFVAQTAWAGVERRIRRILLNAAEELFEENRLLKYVASATHQEVALGALNVALARRHVFGFFRQIENLDELVNDLPGCPGGQAFVDIDERGCLDVSSLDKQRILKKVLRNTCSGRVFEYRAQWVGDGVSILHLETLCQDVVRSLSHVILDEINLMEEVTPLEQEIGYHVRFGEERATCFVGRETVLRRVTDYLRGTETYPLVVFGPAGCGKSALLARVAEDVRTLWPRALLIKRFVGATPASSNLRALLDNLSAEISHLYKAERTRDAEDALREDLDYLSSHRPPTEEVLKLESDSIQWFVERMNLARPDRPLMIFLDAIDQLSYTTLAADSPWLPVRLPAHVRLVVSMQPGPNLEEMQHRLPAAGFCELDVLDPRESERLLSTWLREAERTLQGTQEDLVRTVFRNSGLPLHLRLVFEEVLSWSSWSDPGQLPSDTRQLIQELFARLCTQHGALLVSRSLGYLSAAKEGLTEEELLDLLARDEEFFSDFLAQAHHDLPDVDPTKKQLPVAVWSRLFFDLEPYLMERGGDRTQLLTFYHRELGLVAAQEFLAGSDKEKRHRSLAAYFREQPLWKAERQLPNSRKLTELPFHQTHGALLAELETTICDLQFLKAKCEAGMPYALLDDYED</sequence>
<dbReference type="InterPro" id="IPR025139">
    <property type="entry name" value="DUF4062"/>
</dbReference>
<evidence type="ECO:0000313" key="3">
    <source>
        <dbReference type="EMBL" id="MFC1853920.1"/>
    </source>
</evidence>
<dbReference type="SUPFAM" id="SSF52540">
    <property type="entry name" value="P-loop containing nucleoside triphosphate hydrolases"/>
    <property type="match status" value="1"/>
</dbReference>
<feature type="domain" description="Orc1-like AAA ATPase" evidence="1">
    <location>
        <begin position="322"/>
        <end position="484"/>
    </location>
</feature>
<dbReference type="PANTHER" id="PTHR19871">
    <property type="entry name" value="BETA TRANSDUCIN-RELATED PROTEIN"/>
    <property type="match status" value="1"/>
</dbReference>
<reference evidence="3 4" key="1">
    <citation type="submission" date="2024-09" db="EMBL/GenBank/DDBJ databases">
        <title>Laminarin stimulates single cell rates of sulfate reduction while oxygen inhibits transcriptomic activity in coastal marine sediment.</title>
        <authorList>
            <person name="Lindsay M."/>
            <person name="Orcutt B."/>
            <person name="Emerson D."/>
            <person name="Stepanauskas R."/>
            <person name="D'Angelo T."/>
        </authorList>
    </citation>
    <scope>NUCLEOTIDE SEQUENCE [LARGE SCALE GENOMIC DNA]</scope>
    <source>
        <strain evidence="3">SAG AM-311-K15</strain>
    </source>
</reference>
<dbReference type="InterPro" id="IPR027417">
    <property type="entry name" value="P-loop_NTPase"/>
</dbReference>
<dbReference type="Proteomes" id="UP001594351">
    <property type="component" value="Unassembled WGS sequence"/>
</dbReference>
<accession>A0ABV6Z677</accession>
<dbReference type="Pfam" id="PF13271">
    <property type="entry name" value="DUF4062"/>
    <property type="match status" value="1"/>
</dbReference>
<keyword evidence="4" id="KW-1185">Reference proteome</keyword>
<name>A0ABV6Z677_UNCC1</name>
<evidence type="ECO:0000259" key="1">
    <source>
        <dbReference type="Pfam" id="PF13191"/>
    </source>
</evidence>
<dbReference type="EMBL" id="JBHPBY010000647">
    <property type="protein sequence ID" value="MFC1853920.1"/>
    <property type="molecule type" value="Genomic_DNA"/>
</dbReference>
<feature type="domain" description="DUF4062" evidence="2">
    <location>
        <begin position="8"/>
        <end position="94"/>
    </location>
</feature>
<dbReference type="InterPro" id="IPR041664">
    <property type="entry name" value="AAA_16"/>
</dbReference>
<organism evidence="3 4">
    <name type="scientific">candidate division CSSED10-310 bacterium</name>
    <dbReference type="NCBI Taxonomy" id="2855610"/>
    <lineage>
        <taxon>Bacteria</taxon>
        <taxon>Bacteria division CSSED10-310</taxon>
    </lineage>
</organism>
<evidence type="ECO:0000313" key="4">
    <source>
        <dbReference type="Proteomes" id="UP001594351"/>
    </source>
</evidence>
<protein>
    <submittedName>
        <fullName evidence="3">AAA family ATPase</fullName>
    </submittedName>
</protein>
<gene>
    <name evidence="3" type="ORF">ACFL27_27365</name>
</gene>
<comment type="caution">
    <text evidence="3">The sequence shown here is derived from an EMBL/GenBank/DDBJ whole genome shotgun (WGS) entry which is preliminary data.</text>
</comment>
<dbReference type="Pfam" id="PF13191">
    <property type="entry name" value="AAA_16"/>
    <property type="match status" value="1"/>
</dbReference>